<feature type="domain" description="Pyrrolo-quinoline quinone repeat" evidence="2">
    <location>
        <begin position="402"/>
        <end position="538"/>
    </location>
</feature>
<evidence type="ECO:0000259" key="2">
    <source>
        <dbReference type="Pfam" id="PF13360"/>
    </source>
</evidence>
<proteinExistence type="predicted"/>
<dbReference type="InterPro" id="IPR011047">
    <property type="entry name" value="Quinoprotein_ADH-like_sf"/>
</dbReference>
<gene>
    <name evidence="3" type="ORF">GCM10017772_16350</name>
</gene>
<dbReference type="InterPro" id="IPR002372">
    <property type="entry name" value="PQQ_rpt_dom"/>
</dbReference>
<evidence type="ECO:0000313" key="3">
    <source>
        <dbReference type="EMBL" id="GHH70169.1"/>
    </source>
</evidence>
<dbReference type="EMBL" id="BNAS01000002">
    <property type="protein sequence ID" value="GHH70169.1"/>
    <property type="molecule type" value="Genomic_DNA"/>
</dbReference>
<sequence length="565" mass="57942">MARDPDEGEAFVFDLVDDDAVGLDVPTRPDGADGAYGRAGADGDEAWSGEPPVPARPGWTWRGAAPVAAVLAIVLGTGLAVDGARDGARMERMRDVPGGVTDLASPLDQVWAWSGAVDVGEGTTDVAVLGDELVFESKGELVALDPATGEETWTIPLGEDPECGPVVSPVWEDPRTPSLVCLEGRGASRAAMVVGPGGAASAPRVLDAAESREHGSPHTGPDGTVLRAMRVGPVSAVDRDTRCNGAGECTGIIRTGRDLVLRAEDAVTGEVRWSVTIPFRATPALQCTTTYGAEWGGSENRVDLNGQLAPDAFGARVWADLINLQGCGVQSAVTPDGVLLGAAFPPGLSFVDGLGSGGYLGTTWSDVPRTTLYDDAGDVVGEISGYVIPARSTDEAGAATLIAIDEPRRRMTAHEADGTVRWDITLQSGGQEFLAQVGETVVITSGAGTVRGLDLATGEDKWLWDGSGAESGSDGGYFGSANVAQAFTDGELVLLLNVVESGGARGMVVLDAGSGEVVWHQAGGGATTAFDPRNGDVVERGVSGDLVAVDGNLLEVTSTGVRGLG</sequence>
<evidence type="ECO:0000256" key="1">
    <source>
        <dbReference type="SAM" id="MobiDB-lite"/>
    </source>
</evidence>
<protein>
    <recommendedName>
        <fullName evidence="2">Pyrrolo-quinoline quinone repeat domain-containing protein</fullName>
    </recommendedName>
</protein>
<dbReference type="Gene3D" id="2.130.10.10">
    <property type="entry name" value="YVTN repeat-like/Quinoprotein amine dehydrogenase"/>
    <property type="match status" value="2"/>
</dbReference>
<dbReference type="Pfam" id="PF13360">
    <property type="entry name" value="PQQ_2"/>
    <property type="match status" value="1"/>
</dbReference>
<dbReference type="Proteomes" id="UP000627369">
    <property type="component" value="Unassembled WGS sequence"/>
</dbReference>
<dbReference type="RefSeq" id="WP_189668761.1">
    <property type="nucleotide sequence ID" value="NZ_BNAS01000002.1"/>
</dbReference>
<comment type="caution">
    <text evidence="3">The sequence shown here is derived from an EMBL/GenBank/DDBJ whole genome shotgun (WGS) entry which is preliminary data.</text>
</comment>
<organism evidence="3 4">
    <name type="scientific">Promicromonospora soli</name>
    <dbReference type="NCBI Taxonomy" id="2035533"/>
    <lineage>
        <taxon>Bacteria</taxon>
        <taxon>Bacillati</taxon>
        <taxon>Actinomycetota</taxon>
        <taxon>Actinomycetes</taxon>
        <taxon>Micrococcales</taxon>
        <taxon>Promicromonosporaceae</taxon>
        <taxon>Promicromonospora</taxon>
    </lineage>
</organism>
<feature type="region of interest" description="Disordered" evidence="1">
    <location>
        <begin position="28"/>
        <end position="51"/>
    </location>
</feature>
<accession>A0A919FQS2</accession>
<dbReference type="AlphaFoldDB" id="A0A919FQS2"/>
<dbReference type="SUPFAM" id="SSF50998">
    <property type="entry name" value="Quinoprotein alcohol dehydrogenase-like"/>
    <property type="match status" value="1"/>
</dbReference>
<reference evidence="3" key="2">
    <citation type="submission" date="2020-09" db="EMBL/GenBank/DDBJ databases">
        <authorList>
            <person name="Sun Q."/>
            <person name="Zhou Y."/>
        </authorList>
    </citation>
    <scope>NUCLEOTIDE SEQUENCE</scope>
    <source>
        <strain evidence="3">CGMCC 4.7398</strain>
    </source>
</reference>
<reference evidence="3" key="1">
    <citation type="journal article" date="2014" name="Int. J. Syst. Evol. Microbiol.">
        <title>Complete genome sequence of Corynebacterium casei LMG S-19264T (=DSM 44701T), isolated from a smear-ripened cheese.</title>
        <authorList>
            <consortium name="US DOE Joint Genome Institute (JGI-PGF)"/>
            <person name="Walter F."/>
            <person name="Albersmeier A."/>
            <person name="Kalinowski J."/>
            <person name="Ruckert C."/>
        </authorList>
    </citation>
    <scope>NUCLEOTIDE SEQUENCE</scope>
    <source>
        <strain evidence="3">CGMCC 4.7398</strain>
    </source>
</reference>
<dbReference type="SMART" id="SM00564">
    <property type="entry name" value="PQQ"/>
    <property type="match status" value="3"/>
</dbReference>
<name>A0A919FQS2_9MICO</name>
<dbReference type="InterPro" id="IPR015943">
    <property type="entry name" value="WD40/YVTN_repeat-like_dom_sf"/>
</dbReference>
<dbReference type="InterPro" id="IPR018391">
    <property type="entry name" value="PQQ_b-propeller_rpt"/>
</dbReference>
<keyword evidence="4" id="KW-1185">Reference proteome</keyword>
<evidence type="ECO:0000313" key="4">
    <source>
        <dbReference type="Proteomes" id="UP000627369"/>
    </source>
</evidence>